<keyword evidence="9 13" id="KW-1133">Transmembrane helix</keyword>
<feature type="transmembrane region" description="Helical" evidence="13">
    <location>
        <begin position="354"/>
        <end position="376"/>
    </location>
</feature>
<dbReference type="Proteomes" id="UP000199208">
    <property type="component" value="Unassembled WGS sequence"/>
</dbReference>
<evidence type="ECO:0000313" key="14">
    <source>
        <dbReference type="EMBL" id="SCZ78225.1"/>
    </source>
</evidence>
<dbReference type="AlphaFoldDB" id="A0A1G5RVR3"/>
<feature type="transmembrane region" description="Helical" evidence="13">
    <location>
        <begin position="91"/>
        <end position="112"/>
    </location>
</feature>
<feature type="transmembrane region" description="Helical" evidence="13">
    <location>
        <begin position="415"/>
        <end position="437"/>
    </location>
</feature>
<comment type="subcellular location">
    <subcellularLocation>
        <location evidence="2">Cell membrane</location>
        <topology evidence="2">Multi-pass membrane protein</topology>
    </subcellularLocation>
</comment>
<feature type="transmembrane region" description="Helical" evidence="13">
    <location>
        <begin position="316"/>
        <end position="334"/>
    </location>
</feature>
<dbReference type="CDD" id="cd13140">
    <property type="entry name" value="MATE_like_1"/>
    <property type="match status" value="1"/>
</dbReference>
<dbReference type="GO" id="GO:0015297">
    <property type="term" value="F:antiporter activity"/>
    <property type="evidence" value="ECO:0007669"/>
    <property type="project" value="UniProtKB-KW"/>
</dbReference>
<keyword evidence="6" id="KW-0050">Antiport</keyword>
<dbReference type="GO" id="GO:0042910">
    <property type="term" value="F:xenobiotic transmembrane transporter activity"/>
    <property type="evidence" value="ECO:0007669"/>
    <property type="project" value="InterPro"/>
</dbReference>
<feature type="transmembrane region" description="Helical" evidence="13">
    <location>
        <begin position="51"/>
        <end position="70"/>
    </location>
</feature>
<dbReference type="NCBIfam" id="TIGR00797">
    <property type="entry name" value="matE"/>
    <property type="match status" value="1"/>
</dbReference>
<evidence type="ECO:0000256" key="11">
    <source>
        <dbReference type="ARBA" id="ARBA00023136"/>
    </source>
</evidence>
<dbReference type="InterPro" id="IPR048279">
    <property type="entry name" value="MdtK-like"/>
</dbReference>
<comment type="similarity">
    <text evidence="3">Belongs to the multi antimicrobial extrusion (MATE) (TC 2.A.66.1) family.</text>
</comment>
<dbReference type="GO" id="GO:0005886">
    <property type="term" value="C:plasma membrane"/>
    <property type="evidence" value="ECO:0007669"/>
    <property type="project" value="UniProtKB-SubCell"/>
</dbReference>
<dbReference type="RefSeq" id="WP_092589958.1">
    <property type="nucleotide sequence ID" value="NZ_FMWL01000004.1"/>
</dbReference>
<dbReference type="InterPro" id="IPR050222">
    <property type="entry name" value="MATE_MdtK"/>
</dbReference>
<evidence type="ECO:0000256" key="8">
    <source>
        <dbReference type="ARBA" id="ARBA00022692"/>
    </source>
</evidence>
<dbReference type="EMBL" id="FMWL01000004">
    <property type="protein sequence ID" value="SCZ78225.1"/>
    <property type="molecule type" value="Genomic_DNA"/>
</dbReference>
<evidence type="ECO:0000256" key="9">
    <source>
        <dbReference type="ARBA" id="ARBA00022989"/>
    </source>
</evidence>
<keyword evidence="15" id="KW-1185">Reference proteome</keyword>
<keyword evidence="7" id="KW-1003">Cell membrane</keyword>
<dbReference type="OrthoDB" id="9776324at2"/>
<proteinExistence type="inferred from homology"/>
<feature type="transmembrane region" description="Helical" evidence="13">
    <location>
        <begin position="12"/>
        <end position="31"/>
    </location>
</feature>
<dbReference type="PANTHER" id="PTHR43298">
    <property type="entry name" value="MULTIDRUG RESISTANCE PROTEIN NORM-RELATED"/>
    <property type="match status" value="1"/>
</dbReference>
<feature type="transmembrane region" description="Helical" evidence="13">
    <location>
        <begin position="383"/>
        <end position="403"/>
    </location>
</feature>
<evidence type="ECO:0000256" key="6">
    <source>
        <dbReference type="ARBA" id="ARBA00022449"/>
    </source>
</evidence>
<feature type="transmembrane region" description="Helical" evidence="13">
    <location>
        <begin position="193"/>
        <end position="213"/>
    </location>
</feature>
<comment type="function">
    <text evidence="1">Multidrug efflux pump.</text>
</comment>
<feature type="transmembrane region" description="Helical" evidence="13">
    <location>
        <begin position="132"/>
        <end position="152"/>
    </location>
</feature>
<name>A0A1G5RVR3_9FIRM</name>
<dbReference type="PANTHER" id="PTHR43298:SF2">
    <property type="entry name" value="FMN_FAD EXPORTER YEEO-RELATED"/>
    <property type="match status" value="1"/>
</dbReference>
<keyword evidence="11 13" id="KW-0472">Membrane</keyword>
<evidence type="ECO:0000256" key="3">
    <source>
        <dbReference type="ARBA" id="ARBA00010199"/>
    </source>
</evidence>
<evidence type="ECO:0000256" key="13">
    <source>
        <dbReference type="SAM" id="Phobius"/>
    </source>
</evidence>
<keyword evidence="5" id="KW-0813">Transport</keyword>
<sequence length="453" mass="48842">MNPEYLLKGNIIKALITLALPIMGTAFMQMANQIVDMIWIGRLGSDSVASIGTAGFFVWLSMSIIALVQVGTEVKIAQNLGAGRVSQAKQFAGTALYMAAAFGVAYGLFLILTKQELIGFFRLGAAKVESDAVSYLVIMATGMLFSFLNPVISSMFNGAGLSRLPFKVNGIGILTNIILDPIFIFVFGLGVRGAAMATVISQILVTCIFIFMLKHGRLFKSFALLQPFSVDIFKQIFSLGFPVASQRNLFTIFSILIAKVIASFGPDAIAAQKIGVQIESITYMTAQGFAAALSAFVGQNFGAGQYDRVKKGTLKAGQIMTMYGVGTTLLLYVFSEPLIRIFVREASTVAIGAGYLKIIAFSQMFMCIEMTFSGCFNALGKPIYPAVVSIIFTGLRIPFAYLLSKPAWLGLEGVWWAMSGSSIIKGLIMLAMVALLFRYGVPKEEPQLGTGPE</sequence>
<keyword evidence="8 13" id="KW-0812">Transmembrane</keyword>
<evidence type="ECO:0000256" key="5">
    <source>
        <dbReference type="ARBA" id="ARBA00022448"/>
    </source>
</evidence>
<evidence type="ECO:0000256" key="7">
    <source>
        <dbReference type="ARBA" id="ARBA00022475"/>
    </source>
</evidence>
<evidence type="ECO:0000313" key="15">
    <source>
        <dbReference type="Proteomes" id="UP000199208"/>
    </source>
</evidence>
<feature type="transmembrane region" description="Helical" evidence="13">
    <location>
        <begin position="164"/>
        <end position="187"/>
    </location>
</feature>
<evidence type="ECO:0000256" key="10">
    <source>
        <dbReference type="ARBA" id="ARBA00023065"/>
    </source>
</evidence>
<dbReference type="STRING" id="1120920.SAMN03080599_01165"/>
<organism evidence="14 15">
    <name type="scientific">Acidaminobacter hydrogenoformans DSM 2784</name>
    <dbReference type="NCBI Taxonomy" id="1120920"/>
    <lineage>
        <taxon>Bacteria</taxon>
        <taxon>Bacillati</taxon>
        <taxon>Bacillota</taxon>
        <taxon>Clostridia</taxon>
        <taxon>Peptostreptococcales</taxon>
        <taxon>Acidaminobacteraceae</taxon>
        <taxon>Acidaminobacter</taxon>
    </lineage>
</organism>
<dbReference type="GO" id="GO:0006811">
    <property type="term" value="P:monoatomic ion transport"/>
    <property type="evidence" value="ECO:0007669"/>
    <property type="project" value="UniProtKB-KW"/>
</dbReference>
<dbReference type="Pfam" id="PF01554">
    <property type="entry name" value="MatE"/>
    <property type="match status" value="2"/>
</dbReference>
<evidence type="ECO:0000256" key="4">
    <source>
        <dbReference type="ARBA" id="ARBA00020268"/>
    </source>
</evidence>
<keyword evidence="10" id="KW-0406">Ion transport</keyword>
<gene>
    <name evidence="14" type="ORF">SAMN03080599_01165</name>
</gene>
<evidence type="ECO:0000256" key="1">
    <source>
        <dbReference type="ARBA" id="ARBA00003408"/>
    </source>
</evidence>
<evidence type="ECO:0000256" key="12">
    <source>
        <dbReference type="ARBA" id="ARBA00031636"/>
    </source>
</evidence>
<accession>A0A1G5RVR3</accession>
<reference evidence="14 15" key="1">
    <citation type="submission" date="2016-10" db="EMBL/GenBank/DDBJ databases">
        <authorList>
            <person name="de Groot N.N."/>
        </authorList>
    </citation>
    <scope>NUCLEOTIDE SEQUENCE [LARGE SCALE GENOMIC DNA]</scope>
    <source>
        <strain evidence="14 15">DSM 2784</strain>
    </source>
</reference>
<dbReference type="InterPro" id="IPR002528">
    <property type="entry name" value="MATE_fam"/>
</dbReference>
<protein>
    <recommendedName>
        <fullName evidence="4">Probable multidrug resistance protein NorM</fullName>
    </recommendedName>
    <alternativeName>
        <fullName evidence="12">Multidrug-efflux transporter</fullName>
    </alternativeName>
</protein>
<dbReference type="PIRSF" id="PIRSF006603">
    <property type="entry name" value="DinF"/>
    <property type="match status" value="1"/>
</dbReference>
<evidence type="ECO:0000256" key="2">
    <source>
        <dbReference type="ARBA" id="ARBA00004651"/>
    </source>
</evidence>